<feature type="domain" description="Ig-like" evidence="2">
    <location>
        <begin position="48"/>
        <end position="130"/>
    </location>
</feature>
<accession>A0A815G768</accession>
<dbReference type="Proteomes" id="UP000663870">
    <property type="component" value="Unassembled WGS sequence"/>
</dbReference>
<dbReference type="EMBL" id="CAJNOU010002601">
    <property type="protein sequence ID" value="CAF1334851.1"/>
    <property type="molecule type" value="Genomic_DNA"/>
</dbReference>
<comment type="caution">
    <text evidence="4">The sequence shown here is derived from an EMBL/GenBank/DDBJ whole genome shotgun (WGS) entry which is preliminary data.</text>
</comment>
<protein>
    <recommendedName>
        <fullName evidence="2">Ig-like domain-containing protein</fullName>
    </recommendedName>
</protein>
<evidence type="ECO:0000313" key="4">
    <source>
        <dbReference type="EMBL" id="CAF1334851.1"/>
    </source>
</evidence>
<evidence type="ECO:0000313" key="6">
    <source>
        <dbReference type="Proteomes" id="UP000663870"/>
    </source>
</evidence>
<feature type="signal peptide" evidence="1">
    <location>
        <begin position="1"/>
        <end position="20"/>
    </location>
</feature>
<dbReference type="PROSITE" id="PS50835">
    <property type="entry name" value="IG_LIKE"/>
    <property type="match status" value="1"/>
</dbReference>
<evidence type="ECO:0000313" key="7">
    <source>
        <dbReference type="Proteomes" id="UP000663889"/>
    </source>
</evidence>
<evidence type="ECO:0000313" key="3">
    <source>
        <dbReference type="EMBL" id="CAF0926459.1"/>
    </source>
</evidence>
<dbReference type="InterPro" id="IPR036179">
    <property type="entry name" value="Ig-like_dom_sf"/>
</dbReference>
<organism evidence="4 7">
    <name type="scientific">Rotaria sordida</name>
    <dbReference type="NCBI Taxonomy" id="392033"/>
    <lineage>
        <taxon>Eukaryota</taxon>
        <taxon>Metazoa</taxon>
        <taxon>Spiralia</taxon>
        <taxon>Gnathifera</taxon>
        <taxon>Rotifera</taxon>
        <taxon>Eurotatoria</taxon>
        <taxon>Bdelloidea</taxon>
        <taxon>Philodinida</taxon>
        <taxon>Philodinidae</taxon>
        <taxon>Rotaria</taxon>
    </lineage>
</organism>
<sequence>MLGSYQLLVLIKLILFEALGLMCIEDDSFRRYRRLRSLSDGNSLSGTPFIIISVSVDDYFAVLNCSTPQRVSHDKLDWYFQKRASLTSPRVIWQRGRSNIHRYSAYSPDQVQHYLQIKSVNYNDSGTYICIDQTTGFYDKVELIVRDSRSCAGSAIRLQVTMLVSFVLLSLFLSRRTASESQVT</sequence>
<reference evidence="4" key="1">
    <citation type="submission" date="2021-02" db="EMBL/GenBank/DDBJ databases">
        <authorList>
            <person name="Nowell W R."/>
        </authorList>
    </citation>
    <scope>NUCLEOTIDE SEQUENCE</scope>
</reference>
<evidence type="ECO:0000256" key="1">
    <source>
        <dbReference type="SAM" id="SignalP"/>
    </source>
</evidence>
<keyword evidence="1" id="KW-0732">Signal</keyword>
<dbReference type="Gene3D" id="2.60.40.10">
    <property type="entry name" value="Immunoglobulins"/>
    <property type="match status" value="1"/>
</dbReference>
<evidence type="ECO:0000259" key="2">
    <source>
        <dbReference type="PROSITE" id="PS50835"/>
    </source>
</evidence>
<name>A0A815G768_9BILA</name>
<proteinExistence type="predicted"/>
<dbReference type="EMBL" id="CAJNOH010000173">
    <property type="protein sequence ID" value="CAF0926459.1"/>
    <property type="molecule type" value="Genomic_DNA"/>
</dbReference>
<dbReference type="InterPro" id="IPR007110">
    <property type="entry name" value="Ig-like_dom"/>
</dbReference>
<gene>
    <name evidence="5" type="ORF">JXQ802_LOCUS48166</name>
    <name evidence="3" type="ORF">PYM288_LOCUS10816</name>
    <name evidence="4" type="ORF">SEV965_LOCUS28028</name>
</gene>
<dbReference type="SUPFAM" id="SSF48726">
    <property type="entry name" value="Immunoglobulin"/>
    <property type="match status" value="1"/>
</dbReference>
<evidence type="ECO:0000313" key="5">
    <source>
        <dbReference type="EMBL" id="CAF1599808.1"/>
    </source>
</evidence>
<dbReference type="EMBL" id="CAJNOL010005099">
    <property type="protein sequence ID" value="CAF1599808.1"/>
    <property type="molecule type" value="Genomic_DNA"/>
</dbReference>
<dbReference type="Proteomes" id="UP000663854">
    <property type="component" value="Unassembled WGS sequence"/>
</dbReference>
<dbReference type="AlphaFoldDB" id="A0A815G768"/>
<dbReference type="InterPro" id="IPR013783">
    <property type="entry name" value="Ig-like_fold"/>
</dbReference>
<feature type="chain" id="PRO_5035606238" description="Ig-like domain-containing protein" evidence="1">
    <location>
        <begin position="21"/>
        <end position="184"/>
    </location>
</feature>
<keyword evidence="6" id="KW-1185">Reference proteome</keyword>
<dbReference type="Proteomes" id="UP000663889">
    <property type="component" value="Unassembled WGS sequence"/>
</dbReference>